<dbReference type="RefSeq" id="WP_193326792.1">
    <property type="nucleotide sequence ID" value="NZ_CP053291.1"/>
</dbReference>
<evidence type="ECO:0008006" key="3">
    <source>
        <dbReference type="Google" id="ProtNLM"/>
    </source>
</evidence>
<organism evidence="1 2">
    <name type="scientific">Trueperella pecoris</name>
    <dbReference type="NCBI Taxonomy" id="2733571"/>
    <lineage>
        <taxon>Bacteria</taxon>
        <taxon>Bacillati</taxon>
        <taxon>Actinomycetota</taxon>
        <taxon>Actinomycetes</taxon>
        <taxon>Actinomycetales</taxon>
        <taxon>Actinomycetaceae</taxon>
        <taxon>Trueperella</taxon>
    </lineage>
</organism>
<accession>A0A7M1QVK0</accession>
<reference evidence="1 2" key="1">
    <citation type="submission" date="2020-10" db="EMBL/GenBank/DDBJ databases">
        <title>Trueperella pecoris sp. nov. isolated from bovine and porcine specimens.</title>
        <authorList>
            <person name="Schoenecker L."/>
            <person name="Schnydrig P."/>
            <person name="Brodard I."/>
            <person name="Thomann A."/>
            <person name="Hemphill A."/>
            <person name="Rodriguez-Campos S."/>
            <person name="Perreten V."/>
            <person name="Jores J."/>
            <person name="Kittl S."/>
        </authorList>
    </citation>
    <scope>NUCLEOTIDE SEQUENCE [LARGE SCALE GENOMIC DNA]</scope>
    <source>
        <strain evidence="1 2">15A0121</strain>
    </source>
</reference>
<gene>
    <name evidence="1" type="ORF">INS88_09705</name>
</gene>
<dbReference type="Proteomes" id="UP000595053">
    <property type="component" value="Chromosome"/>
</dbReference>
<dbReference type="EMBL" id="CP063213">
    <property type="protein sequence ID" value="QOR45514.1"/>
    <property type="molecule type" value="Genomic_DNA"/>
</dbReference>
<evidence type="ECO:0000313" key="2">
    <source>
        <dbReference type="Proteomes" id="UP000595053"/>
    </source>
</evidence>
<proteinExistence type="predicted"/>
<dbReference type="AlphaFoldDB" id="A0A7M1QVK0"/>
<name>A0A7M1QVK0_9ACTO</name>
<sequence>MVHGVTLYSHPIPNSTQYYERWIGDRESEFREIQASGLRLHDVEENDPRALRKIARRRGLTQPHRGYICPAPAPDDERRSRIASLHHINYIMRRRMDRANSQAVSIAGHSAAVLLGLPLMTPHPDHVVRQCGPRGKASRTANARTHRSSIEPETIDFLGFKVSSPAQIVADLARFATVEDALVCANFILHEQLATRESIVAILKRLPPSPGIGRLRRVVRLMDGRVESVGESLLLLRLDDFRLLPAEPQVWFEFGTVRYRCDFLDRENRLVYEFDGRTKMYTPSMLRDNDVRASIARETDRDRHFRAAGFDPLHVVWQDVVTREAFGNWLTAARARGVRFAWSPRRTPDTAA</sequence>
<protein>
    <recommendedName>
        <fullName evidence="3">Transcriptional regulator, AbiEi antitoxin, Type IV TA system</fullName>
    </recommendedName>
</protein>
<evidence type="ECO:0000313" key="1">
    <source>
        <dbReference type="EMBL" id="QOR45514.1"/>
    </source>
</evidence>
<keyword evidence="2" id="KW-1185">Reference proteome</keyword>